<sequence length="95" mass="10492">MAVSPSLPRVFGNNTTDRPPPCFSITVAQAEPSLALLPPSLFLFTLSPDELRPNIELFAHKPVVFHFAHSPSFGSVSRVVLEVWNIFEHVILVVV</sequence>
<gene>
    <name evidence="1" type="ORF">VMCG_04415</name>
</gene>
<dbReference type="Proteomes" id="UP000283895">
    <property type="component" value="Unassembled WGS sequence"/>
</dbReference>
<dbReference type="EMBL" id="LKEA01000010">
    <property type="protein sequence ID" value="ROW06549.1"/>
    <property type="molecule type" value="Genomic_DNA"/>
</dbReference>
<proteinExistence type="predicted"/>
<keyword evidence="2" id="KW-1185">Reference proteome</keyword>
<evidence type="ECO:0000313" key="1">
    <source>
        <dbReference type="EMBL" id="ROW06549.1"/>
    </source>
</evidence>
<organism evidence="1 2">
    <name type="scientific">Cytospora schulzeri</name>
    <dbReference type="NCBI Taxonomy" id="448051"/>
    <lineage>
        <taxon>Eukaryota</taxon>
        <taxon>Fungi</taxon>
        <taxon>Dikarya</taxon>
        <taxon>Ascomycota</taxon>
        <taxon>Pezizomycotina</taxon>
        <taxon>Sordariomycetes</taxon>
        <taxon>Sordariomycetidae</taxon>
        <taxon>Diaporthales</taxon>
        <taxon>Cytosporaceae</taxon>
        <taxon>Cytospora</taxon>
    </lineage>
</organism>
<evidence type="ECO:0000313" key="2">
    <source>
        <dbReference type="Proteomes" id="UP000283895"/>
    </source>
</evidence>
<name>A0A423WTC6_9PEZI</name>
<accession>A0A423WTC6</accession>
<reference evidence="1 2" key="1">
    <citation type="submission" date="2015-09" db="EMBL/GenBank/DDBJ databases">
        <title>Host preference determinants of Valsa canker pathogens revealed by comparative genomics.</title>
        <authorList>
            <person name="Yin Z."/>
            <person name="Huang L."/>
        </authorList>
    </citation>
    <scope>NUCLEOTIDE SEQUENCE [LARGE SCALE GENOMIC DNA]</scope>
    <source>
        <strain evidence="1 2">03-1</strain>
    </source>
</reference>
<comment type="caution">
    <text evidence="1">The sequence shown here is derived from an EMBL/GenBank/DDBJ whole genome shotgun (WGS) entry which is preliminary data.</text>
</comment>
<dbReference type="AlphaFoldDB" id="A0A423WTC6"/>
<protein>
    <submittedName>
        <fullName evidence="1">Uncharacterized protein</fullName>
    </submittedName>
</protein>